<sequence length="368" mass="40344">MAACAYCGPAAKSDDARDDGAARPEFRTWGDQVMWSNAAYLVASGCAAGLGVWDVAVLLVFVTGGSSLYHLHAERSHLWLDALFASALFVMAVVALFDAVQKQHWAYIGGCALGFPLLIFLFVASDLPESKNYAFYHILWHYATAFGTVMVAMYIASETTQKLSFELFTWEAAKYGMGFVLLCLLAMRDTIERTFFTNLRSTLKGRTDVVVTNENEVIVAGHHFSHWWFWVGYALQLAGVFAVYSLGWKELTLLLAGAMCTAFTYHALFAHCDLVLDLTLGAVALLAVAGVFFQLSGYESSADWAILMGIVTLPCLFSWVTLSSAMRKRLIAGLDVRVSHAIITACNATAAMMAWASRDLLFSYATAK</sequence>
<comment type="caution">
    <text evidence="2">The sequence shown here is derived from an EMBL/GenBank/DDBJ whole genome shotgun (WGS) entry which is preliminary data.</text>
</comment>
<feature type="transmembrane region" description="Helical" evidence="1">
    <location>
        <begin position="78"/>
        <end position="99"/>
    </location>
</feature>
<feature type="transmembrane region" description="Helical" evidence="1">
    <location>
        <begin position="135"/>
        <end position="155"/>
    </location>
</feature>
<keyword evidence="1" id="KW-0472">Membrane</keyword>
<proteinExistence type="predicted"/>
<feature type="transmembrane region" description="Helical" evidence="1">
    <location>
        <begin position="338"/>
        <end position="356"/>
    </location>
</feature>
<keyword evidence="1" id="KW-0812">Transmembrane</keyword>
<evidence type="ECO:0000256" key="1">
    <source>
        <dbReference type="SAM" id="Phobius"/>
    </source>
</evidence>
<feature type="transmembrane region" description="Helical" evidence="1">
    <location>
        <begin position="275"/>
        <end position="298"/>
    </location>
</feature>
<gene>
    <name evidence="2" type="ORF">FCC1311_071492</name>
</gene>
<accession>A0A2R5GMG3</accession>
<evidence type="ECO:0000313" key="2">
    <source>
        <dbReference type="EMBL" id="GBG30928.1"/>
    </source>
</evidence>
<feature type="transmembrane region" description="Helical" evidence="1">
    <location>
        <begin position="38"/>
        <end position="66"/>
    </location>
</feature>
<evidence type="ECO:0000313" key="3">
    <source>
        <dbReference type="Proteomes" id="UP000241890"/>
    </source>
</evidence>
<keyword evidence="1" id="KW-1133">Transmembrane helix</keyword>
<protein>
    <recommendedName>
        <fullName evidence="4">Transmembrane protein</fullName>
    </recommendedName>
</protein>
<evidence type="ECO:0008006" key="4">
    <source>
        <dbReference type="Google" id="ProtNLM"/>
    </source>
</evidence>
<feature type="transmembrane region" description="Helical" evidence="1">
    <location>
        <begin position="304"/>
        <end position="326"/>
    </location>
</feature>
<reference evidence="2 3" key="1">
    <citation type="submission" date="2017-12" db="EMBL/GenBank/DDBJ databases">
        <title>Sequencing, de novo assembly and annotation of complete genome of a new Thraustochytrid species, strain FCC1311.</title>
        <authorList>
            <person name="Sedici K."/>
            <person name="Godart F."/>
            <person name="Aiese Cigliano R."/>
            <person name="Sanseverino W."/>
            <person name="Barakat M."/>
            <person name="Ortet P."/>
            <person name="Marechal E."/>
            <person name="Cagnac O."/>
            <person name="Amato A."/>
        </authorList>
    </citation>
    <scope>NUCLEOTIDE SEQUENCE [LARGE SCALE GENOMIC DNA]</scope>
</reference>
<dbReference type="Proteomes" id="UP000241890">
    <property type="component" value="Unassembled WGS sequence"/>
</dbReference>
<dbReference type="InParanoid" id="A0A2R5GMG3"/>
<keyword evidence="3" id="KW-1185">Reference proteome</keyword>
<name>A0A2R5GMG3_9STRA</name>
<dbReference type="EMBL" id="BEYU01000085">
    <property type="protein sequence ID" value="GBG30928.1"/>
    <property type="molecule type" value="Genomic_DNA"/>
</dbReference>
<organism evidence="2 3">
    <name type="scientific">Hondaea fermentalgiana</name>
    <dbReference type="NCBI Taxonomy" id="2315210"/>
    <lineage>
        <taxon>Eukaryota</taxon>
        <taxon>Sar</taxon>
        <taxon>Stramenopiles</taxon>
        <taxon>Bigyra</taxon>
        <taxon>Labyrinthulomycetes</taxon>
        <taxon>Thraustochytrida</taxon>
        <taxon>Thraustochytriidae</taxon>
        <taxon>Hondaea</taxon>
    </lineage>
</organism>
<feature type="transmembrane region" description="Helical" evidence="1">
    <location>
        <begin position="227"/>
        <end position="245"/>
    </location>
</feature>
<feature type="transmembrane region" description="Helical" evidence="1">
    <location>
        <begin position="251"/>
        <end position="268"/>
    </location>
</feature>
<dbReference type="AlphaFoldDB" id="A0A2R5GMG3"/>
<feature type="transmembrane region" description="Helical" evidence="1">
    <location>
        <begin position="105"/>
        <end position="123"/>
    </location>
</feature>